<dbReference type="InterPro" id="IPR037455">
    <property type="entry name" value="LucA/IucC-like"/>
</dbReference>
<dbReference type="GeneID" id="79314848"/>
<dbReference type="Proteomes" id="UP001596547">
    <property type="component" value="Unassembled WGS sequence"/>
</dbReference>
<dbReference type="RefSeq" id="WP_379793959.1">
    <property type="nucleotide sequence ID" value="NZ_CP119992.1"/>
</dbReference>
<evidence type="ECO:0000313" key="3">
    <source>
        <dbReference type="EMBL" id="MFC7315870.1"/>
    </source>
</evidence>
<dbReference type="InterPro" id="IPR022770">
    <property type="entry name" value="IucA/IucC-like_C"/>
</dbReference>
<accession>A0ABD6A678</accession>
<dbReference type="PANTHER" id="PTHR34384:SF5">
    <property type="entry name" value="L-2,3-DIAMINOPROPANOATE--CITRATE LIGASE"/>
    <property type="match status" value="1"/>
</dbReference>
<organism evidence="3 4">
    <name type="scientific">Halomarina halobia</name>
    <dbReference type="NCBI Taxonomy" id="3033386"/>
    <lineage>
        <taxon>Archaea</taxon>
        <taxon>Methanobacteriati</taxon>
        <taxon>Methanobacteriota</taxon>
        <taxon>Stenosarchaea group</taxon>
        <taxon>Halobacteria</taxon>
        <taxon>Halobacteriales</taxon>
        <taxon>Natronomonadaceae</taxon>
        <taxon>Halomarina</taxon>
    </lineage>
</organism>
<evidence type="ECO:0000259" key="2">
    <source>
        <dbReference type="Pfam" id="PF06276"/>
    </source>
</evidence>
<dbReference type="GO" id="GO:0016881">
    <property type="term" value="F:acid-amino acid ligase activity"/>
    <property type="evidence" value="ECO:0007669"/>
    <property type="project" value="UniProtKB-ARBA"/>
</dbReference>
<dbReference type="EMBL" id="JBHTBF010000001">
    <property type="protein sequence ID" value="MFC7315870.1"/>
    <property type="molecule type" value="Genomic_DNA"/>
</dbReference>
<evidence type="ECO:0000259" key="1">
    <source>
        <dbReference type="Pfam" id="PF04183"/>
    </source>
</evidence>
<keyword evidence="4" id="KW-1185">Reference proteome</keyword>
<protein>
    <submittedName>
        <fullName evidence="3">IucA/IucC family protein</fullName>
    </submittedName>
</protein>
<dbReference type="AlphaFoldDB" id="A0ABD6A678"/>
<proteinExistence type="predicted"/>
<dbReference type="Pfam" id="PF06276">
    <property type="entry name" value="FhuF"/>
    <property type="match status" value="1"/>
</dbReference>
<dbReference type="Gene3D" id="1.10.510.40">
    <property type="match status" value="1"/>
</dbReference>
<dbReference type="PANTHER" id="PTHR34384">
    <property type="entry name" value="L-2,3-DIAMINOPROPANOATE--CITRATE LIGASE"/>
    <property type="match status" value="1"/>
</dbReference>
<gene>
    <name evidence="3" type="ORF">ACFQPE_03550</name>
</gene>
<evidence type="ECO:0000313" key="4">
    <source>
        <dbReference type="Proteomes" id="UP001596547"/>
    </source>
</evidence>
<comment type="caution">
    <text evidence="3">The sequence shown here is derived from an EMBL/GenBank/DDBJ whole genome shotgun (WGS) entry which is preliminary data.</text>
</comment>
<dbReference type="Pfam" id="PF04183">
    <property type="entry name" value="IucA_IucC"/>
    <property type="match status" value="1"/>
</dbReference>
<name>A0ABD6A678_9EURY</name>
<dbReference type="InterPro" id="IPR007310">
    <property type="entry name" value="Aerobactin_biosyn_IucA/IucC_N"/>
</dbReference>
<feature type="domain" description="Aerobactin siderophore biosynthesis IucA/IucC N-terminal" evidence="1">
    <location>
        <begin position="142"/>
        <end position="380"/>
    </location>
</feature>
<reference evidence="3 4" key="1">
    <citation type="journal article" date="2019" name="Int. J. Syst. Evol. Microbiol.">
        <title>The Global Catalogue of Microorganisms (GCM) 10K type strain sequencing project: providing services to taxonomists for standard genome sequencing and annotation.</title>
        <authorList>
            <consortium name="The Broad Institute Genomics Platform"/>
            <consortium name="The Broad Institute Genome Sequencing Center for Infectious Disease"/>
            <person name="Wu L."/>
            <person name="Ma J."/>
        </authorList>
    </citation>
    <scope>NUCLEOTIDE SEQUENCE [LARGE SCALE GENOMIC DNA]</scope>
    <source>
        <strain evidence="3 4">PSR21</strain>
    </source>
</reference>
<sequence>MDAGAVAREATRTAFLNCYLREAGGEFVNAQGTPIDAPESGLVARCGLERLGVELLTPVAYRAPTGRHLFDGPTRARFGGGEPVECDYATLAALVVRDLSLARDGAGDELLRRVLLSCRNVERFVEARADDEERLYGLDFDLLDAEQSLVFGHLLHPTPKSRQGMSPREEGRYAPELRGRFPLYYVRADPDLVVHDSARDESAVEWVKRELRSDPEVPDEFVAEHVESDDALLPLHPWQARRLLDRPAVGELVEAGRLEPLGEVGRAFAPTTSVRTLYHPDASFMAKGSLDVRITNSRRVNKRPELDRGVAVSELLDTELGDDLAREFPDFGVVRDPAYLTLDVDDGRDAPESGFEVVLRENPFRGDDARSVAPVVALCQDRIGGGRSRLGAVVAALADREGRSFDAVAEEWFRRYLAISVRPLLWLYLERGIGLEAHQQNSLLRLDGGYPDAFYYRDNQGYYFPEAIYGEVDRLLPGVGERADTICPDAVADERIRYYVVLNNAFGVANALGVAGADERRLLAALREELERATEYDRPTSSLVTSLLSEPTVPCKANLLTRFHDMDELVGSLDDQSVYAEIENPLVTEPEVSVE</sequence>
<feature type="domain" description="Aerobactin siderophore biosynthesis IucA/IucC-like C-terminal" evidence="2">
    <location>
        <begin position="410"/>
        <end position="569"/>
    </location>
</feature>